<keyword evidence="5" id="KW-0694">RNA-binding</keyword>
<dbReference type="InterPro" id="IPR003029">
    <property type="entry name" value="S1_domain"/>
</dbReference>
<proteinExistence type="predicted"/>
<evidence type="ECO:0000259" key="6">
    <source>
        <dbReference type="PROSITE" id="PS50126"/>
    </source>
</evidence>
<dbReference type="NCBIfam" id="TIGR00757">
    <property type="entry name" value="RNaseEG"/>
    <property type="match status" value="1"/>
</dbReference>
<dbReference type="SMART" id="SM00316">
    <property type="entry name" value="S1"/>
    <property type="match status" value="1"/>
</dbReference>
<dbReference type="Proteomes" id="UP001589854">
    <property type="component" value="Unassembled WGS sequence"/>
</dbReference>
<gene>
    <name evidence="7" type="ORF">ACFFIX_01595</name>
</gene>
<evidence type="ECO:0000313" key="7">
    <source>
        <dbReference type="EMBL" id="MFC0270154.1"/>
    </source>
</evidence>
<keyword evidence="8" id="KW-1185">Reference proteome</keyword>
<evidence type="ECO:0000313" key="8">
    <source>
        <dbReference type="Proteomes" id="UP001589854"/>
    </source>
</evidence>
<sequence length="489" mass="56193">MRKLIIDEKTSEKRCAILEGNRFTEIHYDQQQRAEIVGNIYTGRVTKVLPGMQAAFVDIGHTKNGYLSLKDIVDYQLSEKEKSTHLSISHFVHEGQQIIVQVQNEGNEQKGPKLTTNVEFGGGMLVYMPHGNYCAVSKKIDESKERERLLHLAKKLRVGHEGLLFRTASSGVSEEQLTRAYDSLKEQYLSLTTAKVKAPSCLFVAREFIPRILHELSLNSSDSIVCDTIDRVQDLRKIYPDTGIELYDKRESIFTYFGLEQEIDKVLKRMVWLKNGAYIIIERTEAMVIIDVNTGKFSGKSSLRDTVLKTNVEAAREAVAQIRLRNLSGMILIDFIDMRFKEDQQQILDTISRELRNDRVQTKVIGFSELNILQLTRKKVRQPVEANLTATCPTCKGSGRVPSPESIAFKLERELWGYQYMDDEAIWVEASEDVVELFKGDNVEHLKQLERTLKFKILLTIEDSHFPYYHLKHKGDYETISKRISEHQK</sequence>
<comment type="cofactor">
    <cofactor evidence="1">
        <name>Mg(2+)</name>
        <dbReference type="ChEBI" id="CHEBI:18420"/>
    </cofactor>
</comment>
<dbReference type="PANTHER" id="PTHR30001:SF0">
    <property type="entry name" value="RIBONUCLEASE G"/>
    <property type="match status" value="1"/>
</dbReference>
<evidence type="ECO:0000256" key="1">
    <source>
        <dbReference type="ARBA" id="ARBA00001946"/>
    </source>
</evidence>
<evidence type="ECO:0000256" key="4">
    <source>
        <dbReference type="ARBA" id="ARBA00022842"/>
    </source>
</evidence>
<keyword evidence="2" id="KW-0479">Metal-binding</keyword>
<dbReference type="InterPro" id="IPR004659">
    <property type="entry name" value="RNase_E/G"/>
</dbReference>
<dbReference type="Gene3D" id="3.40.1260.20">
    <property type="entry name" value="Ribonuclease E, catalytic domain"/>
    <property type="match status" value="1"/>
</dbReference>
<dbReference type="InterPro" id="IPR012340">
    <property type="entry name" value="NA-bd_OB-fold"/>
</dbReference>
<organism evidence="7 8">
    <name type="scientific">Metabacillus herbersteinensis</name>
    <dbReference type="NCBI Taxonomy" id="283816"/>
    <lineage>
        <taxon>Bacteria</taxon>
        <taxon>Bacillati</taxon>
        <taxon>Bacillota</taxon>
        <taxon>Bacilli</taxon>
        <taxon>Bacillales</taxon>
        <taxon>Bacillaceae</taxon>
        <taxon>Metabacillus</taxon>
    </lineage>
</organism>
<dbReference type="Gene3D" id="2.40.50.140">
    <property type="entry name" value="Nucleic acid-binding proteins"/>
    <property type="match status" value="1"/>
</dbReference>
<accession>A0ABV6G8Z5</accession>
<evidence type="ECO:0000256" key="2">
    <source>
        <dbReference type="ARBA" id="ARBA00022723"/>
    </source>
</evidence>
<dbReference type="InterPro" id="IPR019307">
    <property type="entry name" value="RNA-bd_AU-1/RNase_E/G"/>
</dbReference>
<dbReference type="SUPFAM" id="SSF50249">
    <property type="entry name" value="Nucleic acid-binding proteins"/>
    <property type="match status" value="1"/>
</dbReference>
<keyword evidence="4" id="KW-0460">Magnesium</keyword>
<dbReference type="EMBL" id="JBHLVO010000001">
    <property type="protein sequence ID" value="MFC0270154.1"/>
    <property type="molecule type" value="Genomic_DNA"/>
</dbReference>
<dbReference type="PANTHER" id="PTHR30001">
    <property type="entry name" value="RIBONUCLEASE"/>
    <property type="match status" value="1"/>
</dbReference>
<dbReference type="Pfam" id="PF10150">
    <property type="entry name" value="RNase_E_G"/>
    <property type="match status" value="1"/>
</dbReference>
<feature type="domain" description="S1 motif" evidence="6">
    <location>
        <begin position="38"/>
        <end position="117"/>
    </location>
</feature>
<dbReference type="RefSeq" id="WP_378929820.1">
    <property type="nucleotide sequence ID" value="NZ_JBHLVO010000001.1"/>
</dbReference>
<reference evidence="7 8" key="1">
    <citation type="submission" date="2024-09" db="EMBL/GenBank/DDBJ databases">
        <authorList>
            <person name="Sun Q."/>
            <person name="Mori K."/>
        </authorList>
    </citation>
    <scope>NUCLEOTIDE SEQUENCE [LARGE SCALE GENOMIC DNA]</scope>
    <source>
        <strain evidence="7 8">CCM 7228</strain>
    </source>
</reference>
<evidence type="ECO:0000256" key="5">
    <source>
        <dbReference type="ARBA" id="ARBA00022884"/>
    </source>
</evidence>
<dbReference type="CDD" id="cd04453">
    <property type="entry name" value="S1_RNase_E"/>
    <property type="match status" value="1"/>
</dbReference>
<evidence type="ECO:0000256" key="3">
    <source>
        <dbReference type="ARBA" id="ARBA00022801"/>
    </source>
</evidence>
<name>A0ABV6G8Z5_9BACI</name>
<protein>
    <submittedName>
        <fullName evidence="7">Rne/Rng family ribonuclease</fullName>
    </submittedName>
</protein>
<comment type="caution">
    <text evidence="7">The sequence shown here is derived from an EMBL/GenBank/DDBJ whole genome shotgun (WGS) entry which is preliminary data.</text>
</comment>
<dbReference type="PROSITE" id="PS50126">
    <property type="entry name" value="S1"/>
    <property type="match status" value="1"/>
</dbReference>
<keyword evidence="3" id="KW-0378">Hydrolase</keyword>